<evidence type="ECO:0000256" key="8">
    <source>
        <dbReference type="SAM" id="MobiDB-lite"/>
    </source>
</evidence>
<feature type="transmembrane region" description="Helical" evidence="9">
    <location>
        <begin position="1066"/>
        <end position="1087"/>
    </location>
</feature>
<protein>
    <recommendedName>
        <fullName evidence="10">ABC transporter domain-containing protein</fullName>
    </recommendedName>
</protein>
<feature type="compositionally biased region" description="Low complexity" evidence="8">
    <location>
        <begin position="641"/>
        <end position="650"/>
    </location>
</feature>
<feature type="compositionally biased region" description="Basic and acidic residues" evidence="8">
    <location>
        <begin position="973"/>
        <end position="982"/>
    </location>
</feature>
<feature type="region of interest" description="Disordered" evidence="8">
    <location>
        <begin position="632"/>
        <end position="687"/>
    </location>
</feature>
<dbReference type="PANTHER" id="PTHR48041">
    <property type="entry name" value="ABC TRANSPORTER G FAMILY MEMBER 28"/>
    <property type="match status" value="1"/>
</dbReference>
<feature type="transmembrane region" description="Helical" evidence="9">
    <location>
        <begin position="1143"/>
        <end position="1168"/>
    </location>
</feature>
<dbReference type="GO" id="GO:0140359">
    <property type="term" value="F:ABC-type transporter activity"/>
    <property type="evidence" value="ECO:0007669"/>
    <property type="project" value="InterPro"/>
</dbReference>
<dbReference type="PANTHER" id="PTHR48041:SF91">
    <property type="entry name" value="ABC TRANSPORTER G FAMILY MEMBER 28"/>
    <property type="match status" value="1"/>
</dbReference>
<feature type="transmembrane region" description="Helical" evidence="9">
    <location>
        <begin position="375"/>
        <end position="397"/>
    </location>
</feature>
<feature type="transmembrane region" description="Helical" evidence="9">
    <location>
        <begin position="1205"/>
        <end position="1226"/>
    </location>
</feature>
<feature type="domain" description="ABC transporter" evidence="10">
    <location>
        <begin position="10"/>
        <end position="259"/>
    </location>
</feature>
<dbReference type="PROSITE" id="PS50893">
    <property type="entry name" value="ABC_TRANSPORTER_2"/>
    <property type="match status" value="2"/>
</dbReference>
<dbReference type="Pfam" id="PF01061">
    <property type="entry name" value="ABC2_membrane"/>
    <property type="match status" value="2"/>
</dbReference>
<sequence length="1373" mass="148174">MEFEKLRYTVKVSASGKAAGPLDKLKGSTLDKDLLQDVSGSVSPGSVLAILGPSGAGKTTLLNMLTLSKKGGVPQGHIRVDGAPFTLHKYNETAASVEQFDTLWASLTVEDHLVHAVRLYQPKLDAAARDAAVDDLIKSVGLEDQRQVKAGNEFTRGLSGGNKRRLSIAVALAKRPSVLFLDEPTSGIDSASAVMIMSLLKDVAEARSIIIVCTIHQPPASVFAGFDNCMVLSMGRVAYFGKAEAMAQYFASVGQPPPPDTNIAEFVLDVVNTDFTPAEGVHTLLDKWSERGGKLYNGPAPASSERGIWTPGESTSRAGFCTQLGVLVLRDLAVAKREPLAYLLRMGANFFISILLGIIYTETRNRRQDQVQSRCYFVMFSLGLPTQLILVAVFQYYQQWVSLKKEVKDGMYHPVAAAVASWVVQVPMQFVLAACSMVPAFVIGDWHWANFPMAMLIWVTTCWALEGMAQMLSVSPRVLFGLFNYLNLWFCSFLFCGMFVDPDDVIWPLRLFCHFLPLRWALQSYIYSIFHGQPEYEGAMECTPGKLMPNNYGPPTICGQQGFHCSSPSDPTGAACFGRTGDQQLNRLSLQFTIFGDDGHYARNIGLVLAFGALCRLVYVALIVWLTKVVGSEEPRPPTTEPSAARTSTTIDVAPTRKPPVSATDAAPDAAAAEAQESAPAAAMGRAGGCMTPMTRTGTIMGRAGGCDFTFSNIGYEITPKNALGAAKGAPKSVLAGTSATVTEGEVLAIVGPSGAGKTVLLDTLNFAKGPGSPTGAISLNGRPLTRAMHTRACIYVPREDILWPSLTPRQHLHFAFRLYQPALSAGAREAAIDDLLSATGMTSAQHTKAGGLFFQGLSGGQRRRLSLSIALVKQPRVLLLDEPTSGLDSAAAAAIITLLKSIAAKCSAAIVCTIHQPSAAVFAGFDQVLVLSEGRVAYCGTRDSMAPHFASIGKPLRTSDGRTSARTSGRTSGRDSGRDSESGAVAVEANPAEAVLDLVSKDISSSEVVADVLDAWEASAKGAPKLPPAGMAATVLAPRAIGACGQTLVVLRRQFFLAFNDPLQYIARFVVCPFVCSFFGVVYIASREQTQKQVTFRLFYLWWVLCIPPCLSCIISMVGMTFEIKSVVHEIRNGMYRPLSYAFSTAVVQAPMLLALGFVINVLVFAVGGWPWDNFVTFVLQYTCMLFCFESFAQLLVVAFPNPILGMLAFLTYWTVSGILFCGLTVRGEDVIWPFRLLYYVTPLRWLFNGLAYDLFTPSTYDGAFECVPGENIIANQGTATCAATGFYCTDASQSLGCFGRTGSQMLDTIHLFYDAVDAGDDRVMNVLIMLGMALVYKVAFVLVLWRTVEQSDSPKERLTKATAANATQGEN</sequence>
<feature type="domain" description="ABC transporter" evidence="10">
    <location>
        <begin position="718"/>
        <end position="959"/>
    </location>
</feature>
<evidence type="ECO:0000256" key="7">
    <source>
        <dbReference type="ARBA" id="ARBA00023136"/>
    </source>
</evidence>
<dbReference type="InterPro" id="IPR017871">
    <property type="entry name" value="ABC_transporter-like_CS"/>
</dbReference>
<dbReference type="Pfam" id="PF00005">
    <property type="entry name" value="ABC_tran"/>
    <property type="match status" value="2"/>
</dbReference>
<keyword evidence="4" id="KW-0547">Nucleotide-binding</keyword>
<evidence type="ECO:0000256" key="6">
    <source>
        <dbReference type="ARBA" id="ARBA00022989"/>
    </source>
</evidence>
<feature type="region of interest" description="Disordered" evidence="8">
    <location>
        <begin position="951"/>
        <end position="985"/>
    </location>
</feature>
<keyword evidence="3 9" id="KW-0812">Transmembrane</keyword>
<dbReference type="InterPro" id="IPR027417">
    <property type="entry name" value="P-loop_NTPase"/>
</dbReference>
<feature type="transmembrane region" description="Helical" evidence="9">
    <location>
        <begin position="1180"/>
        <end position="1199"/>
    </location>
</feature>
<dbReference type="GO" id="GO:0005524">
    <property type="term" value="F:ATP binding"/>
    <property type="evidence" value="ECO:0007669"/>
    <property type="project" value="UniProtKB-KW"/>
</dbReference>
<feature type="transmembrane region" description="Helical" evidence="9">
    <location>
        <begin position="1325"/>
        <end position="1347"/>
    </location>
</feature>
<dbReference type="InterPro" id="IPR003439">
    <property type="entry name" value="ABC_transporter-like_ATP-bd"/>
</dbReference>
<evidence type="ECO:0000256" key="4">
    <source>
        <dbReference type="ARBA" id="ARBA00022741"/>
    </source>
</evidence>
<dbReference type="GO" id="GO:0016887">
    <property type="term" value="F:ATP hydrolysis activity"/>
    <property type="evidence" value="ECO:0007669"/>
    <property type="project" value="InterPro"/>
</dbReference>
<proteinExistence type="predicted"/>
<dbReference type="GO" id="GO:0016020">
    <property type="term" value="C:membrane"/>
    <property type="evidence" value="ECO:0007669"/>
    <property type="project" value="UniProtKB-SubCell"/>
</dbReference>
<evidence type="ECO:0000313" key="11">
    <source>
        <dbReference type="EMBL" id="CAD8485103.1"/>
    </source>
</evidence>
<dbReference type="InterPro" id="IPR003593">
    <property type="entry name" value="AAA+_ATPase"/>
</dbReference>
<dbReference type="InterPro" id="IPR050352">
    <property type="entry name" value="ABCG_transporters"/>
</dbReference>
<dbReference type="PROSITE" id="PS00211">
    <property type="entry name" value="ABC_TRANSPORTER_1"/>
    <property type="match status" value="2"/>
</dbReference>
<feature type="compositionally biased region" description="Low complexity" evidence="8">
    <location>
        <begin position="962"/>
        <end position="972"/>
    </location>
</feature>
<gene>
    <name evidence="11" type="ORF">PANT1444_LOCUS8736</name>
</gene>
<keyword evidence="2" id="KW-0813">Transport</keyword>
<organism evidence="11">
    <name type="scientific">Phaeocystis antarctica</name>
    <dbReference type="NCBI Taxonomy" id="33657"/>
    <lineage>
        <taxon>Eukaryota</taxon>
        <taxon>Haptista</taxon>
        <taxon>Haptophyta</taxon>
        <taxon>Prymnesiophyceae</taxon>
        <taxon>Phaeocystales</taxon>
        <taxon>Phaeocystaceae</taxon>
        <taxon>Phaeocystis</taxon>
    </lineage>
</organism>
<comment type="subcellular location">
    <subcellularLocation>
        <location evidence="1">Membrane</location>
        <topology evidence="1">Multi-pass membrane protein</topology>
    </subcellularLocation>
</comment>
<keyword evidence="6 9" id="KW-1133">Transmembrane helix</keyword>
<feature type="compositionally biased region" description="Low complexity" evidence="8">
    <location>
        <begin position="662"/>
        <end position="683"/>
    </location>
</feature>
<dbReference type="SMART" id="SM00382">
    <property type="entry name" value="AAA"/>
    <property type="match status" value="2"/>
</dbReference>
<feature type="transmembrane region" description="Helical" evidence="9">
    <location>
        <begin position="455"/>
        <end position="472"/>
    </location>
</feature>
<feature type="transmembrane region" description="Helical" evidence="9">
    <location>
        <begin position="1099"/>
        <end position="1123"/>
    </location>
</feature>
<accession>A0A7S0HJ19</accession>
<name>A0A7S0HJ19_9EUKA</name>
<feature type="transmembrane region" description="Helical" evidence="9">
    <location>
        <begin position="342"/>
        <end position="363"/>
    </location>
</feature>
<feature type="transmembrane region" description="Helical" evidence="9">
    <location>
        <begin position="605"/>
        <end position="626"/>
    </location>
</feature>
<evidence type="ECO:0000256" key="1">
    <source>
        <dbReference type="ARBA" id="ARBA00004141"/>
    </source>
</evidence>
<feature type="transmembrane region" description="Helical" evidence="9">
    <location>
        <begin position="478"/>
        <end position="500"/>
    </location>
</feature>
<keyword evidence="7 9" id="KW-0472">Membrane</keyword>
<feature type="transmembrane region" description="Helical" evidence="9">
    <location>
        <begin position="417"/>
        <end position="443"/>
    </location>
</feature>
<dbReference type="Gene3D" id="3.40.50.300">
    <property type="entry name" value="P-loop containing nucleotide triphosphate hydrolases"/>
    <property type="match status" value="2"/>
</dbReference>
<keyword evidence="5" id="KW-0067">ATP-binding</keyword>
<dbReference type="InterPro" id="IPR013525">
    <property type="entry name" value="ABC2_TM"/>
</dbReference>
<evidence type="ECO:0000256" key="5">
    <source>
        <dbReference type="ARBA" id="ARBA00022840"/>
    </source>
</evidence>
<dbReference type="SUPFAM" id="SSF52540">
    <property type="entry name" value="P-loop containing nucleoside triphosphate hydrolases"/>
    <property type="match status" value="2"/>
</dbReference>
<evidence type="ECO:0000256" key="3">
    <source>
        <dbReference type="ARBA" id="ARBA00022692"/>
    </source>
</evidence>
<evidence type="ECO:0000259" key="10">
    <source>
        <dbReference type="PROSITE" id="PS50893"/>
    </source>
</evidence>
<evidence type="ECO:0000256" key="2">
    <source>
        <dbReference type="ARBA" id="ARBA00022448"/>
    </source>
</evidence>
<evidence type="ECO:0000256" key="9">
    <source>
        <dbReference type="SAM" id="Phobius"/>
    </source>
</evidence>
<reference evidence="11" key="1">
    <citation type="submission" date="2021-01" db="EMBL/GenBank/DDBJ databases">
        <authorList>
            <person name="Corre E."/>
            <person name="Pelletier E."/>
            <person name="Niang G."/>
            <person name="Scheremetjew M."/>
            <person name="Finn R."/>
            <person name="Kale V."/>
            <person name="Holt S."/>
            <person name="Cochrane G."/>
            <person name="Meng A."/>
            <person name="Brown T."/>
            <person name="Cohen L."/>
        </authorList>
    </citation>
    <scope>NUCLEOTIDE SEQUENCE</scope>
    <source>
        <strain evidence="11">CCMP1374</strain>
    </source>
</reference>
<dbReference type="EMBL" id="HBEP01015335">
    <property type="protein sequence ID" value="CAD8485103.1"/>
    <property type="molecule type" value="Transcribed_RNA"/>
</dbReference>